<name>K0PPJ6_9HYPH</name>
<comment type="caution">
    <text evidence="2">The sequence shown here is derived from an EMBL/GenBank/DDBJ whole genome shotgun (WGS) entry which is preliminary data.</text>
</comment>
<proteinExistence type="predicted"/>
<sequence length="197" mass="21779">MLKSSADSGLARAFSRLGWIGFWMQLALWLISIGLTVYIFILDRDPSLATRGAFTLVKYLTVASLVVITFTMIWFYRYTMLAGHIADPDRRPPASTIRRIAGTGVAASMVGLVFSMLIMVFEVTQLFLHFLRAPKAGVPVIQTTGGPASWVSAGDILNLAVIILLTFVEVVVLVFSLWLLFRASTASAEYPHPYYPE</sequence>
<dbReference type="RefSeq" id="WP_007537598.1">
    <property type="nucleotide sequence ID" value="NZ_HF536773.1"/>
</dbReference>
<keyword evidence="1" id="KW-0812">Transmembrane</keyword>
<organism evidence="2 3">
    <name type="scientific">Rhizobium mesoamericanum STM3625</name>
    <dbReference type="NCBI Taxonomy" id="1211777"/>
    <lineage>
        <taxon>Bacteria</taxon>
        <taxon>Pseudomonadati</taxon>
        <taxon>Pseudomonadota</taxon>
        <taxon>Alphaproteobacteria</taxon>
        <taxon>Hyphomicrobiales</taxon>
        <taxon>Rhizobiaceae</taxon>
        <taxon>Rhizobium/Agrobacterium group</taxon>
        <taxon>Rhizobium</taxon>
    </lineage>
</organism>
<evidence type="ECO:0008006" key="4">
    <source>
        <dbReference type="Google" id="ProtNLM"/>
    </source>
</evidence>
<feature type="transmembrane region" description="Helical" evidence="1">
    <location>
        <begin position="156"/>
        <end position="181"/>
    </location>
</feature>
<dbReference type="HOGENOM" id="CLU_1382727_0_0_5"/>
<dbReference type="EMBL" id="CANI01000039">
    <property type="protein sequence ID" value="CCM78536.1"/>
    <property type="molecule type" value="Genomic_DNA"/>
</dbReference>
<feature type="transmembrane region" description="Helical" evidence="1">
    <location>
        <begin position="53"/>
        <end position="76"/>
    </location>
</feature>
<dbReference type="InterPro" id="IPR022051">
    <property type="entry name" value="DUF3611"/>
</dbReference>
<dbReference type="AlphaFoldDB" id="K0PPJ6"/>
<feature type="transmembrane region" description="Helical" evidence="1">
    <location>
        <begin position="20"/>
        <end position="41"/>
    </location>
</feature>
<dbReference type="STRING" id="1211777.BN77_p11220"/>
<evidence type="ECO:0000313" key="3">
    <source>
        <dbReference type="Proteomes" id="UP000009319"/>
    </source>
</evidence>
<dbReference type="Proteomes" id="UP000009319">
    <property type="component" value="Unassembled WGS sequence"/>
</dbReference>
<reference evidence="2 3" key="1">
    <citation type="journal article" date="2013" name="Genome Announc.">
        <title>Draft Genome Sequence of Rhizobium mesoamericanum STM3625, a Nitrogen-Fixing Symbiont of Mimosa pudica Isolated in French Guiana (South America).</title>
        <authorList>
            <person name="Moulin L."/>
            <person name="Mornico D."/>
            <person name="Melkonian R."/>
            <person name="Klonowska A."/>
        </authorList>
    </citation>
    <scope>NUCLEOTIDE SEQUENCE [LARGE SCALE GENOMIC DNA]</scope>
    <source>
        <strain evidence="2 3">STM3625</strain>
    </source>
</reference>
<feature type="transmembrane region" description="Helical" evidence="1">
    <location>
        <begin position="97"/>
        <end position="121"/>
    </location>
</feature>
<keyword evidence="1" id="KW-1133">Transmembrane helix</keyword>
<keyword evidence="3" id="KW-1185">Reference proteome</keyword>
<accession>K0PPJ6</accession>
<protein>
    <recommendedName>
        <fullName evidence="4">Transmembrane protein</fullName>
    </recommendedName>
</protein>
<dbReference type="Pfam" id="PF12263">
    <property type="entry name" value="DUF3611"/>
    <property type="match status" value="1"/>
</dbReference>
<evidence type="ECO:0000313" key="2">
    <source>
        <dbReference type="EMBL" id="CCM78536.1"/>
    </source>
</evidence>
<evidence type="ECO:0000256" key="1">
    <source>
        <dbReference type="SAM" id="Phobius"/>
    </source>
</evidence>
<dbReference type="eggNOG" id="ENOG5030K0S">
    <property type="taxonomic scope" value="Bacteria"/>
</dbReference>
<gene>
    <name evidence="2" type="ORF">BN77_p11220</name>
</gene>
<keyword evidence="1" id="KW-0472">Membrane</keyword>